<protein>
    <submittedName>
        <fullName evidence="1">Uncharacterized protein</fullName>
    </submittedName>
</protein>
<accession>A0A7W4IZ26</accession>
<reference evidence="1 2" key="1">
    <citation type="submission" date="2020-04" db="EMBL/GenBank/DDBJ databases">
        <title>Description of novel Gluconacetobacter.</title>
        <authorList>
            <person name="Sombolestani A."/>
        </authorList>
    </citation>
    <scope>NUCLEOTIDE SEQUENCE [LARGE SCALE GENOMIC DNA]</scope>
    <source>
        <strain evidence="1 2">LMG 27724</strain>
    </source>
</reference>
<name>A0A7W4IZ26_9PROT</name>
<dbReference type="EMBL" id="JABEQE010000004">
    <property type="protein sequence ID" value="MBB2171655.1"/>
    <property type="molecule type" value="Genomic_DNA"/>
</dbReference>
<sequence length="147" mass="16166">MELMFVKRSGKYDELTIVRSDGTVESVACPKQGIIPHDMVHYAVESVLAHRGFLSLVKEGQASAFTTGAGDSDEAVERLVETFQAEMWGGRVSAADLLSTYEHACESRGHRIAAVSRDDVEAIRDRLDELTLQWGALPQNGALTIRF</sequence>
<evidence type="ECO:0000313" key="1">
    <source>
        <dbReference type="EMBL" id="MBB2171655.1"/>
    </source>
</evidence>
<proteinExistence type="predicted"/>
<comment type="caution">
    <text evidence="1">The sequence shown here is derived from an EMBL/GenBank/DDBJ whole genome shotgun (WGS) entry which is preliminary data.</text>
</comment>
<organism evidence="1 2">
    <name type="scientific">Gluconacetobacter asukensis</name>
    <dbReference type="NCBI Taxonomy" id="1017181"/>
    <lineage>
        <taxon>Bacteria</taxon>
        <taxon>Pseudomonadati</taxon>
        <taxon>Pseudomonadota</taxon>
        <taxon>Alphaproteobacteria</taxon>
        <taxon>Acetobacterales</taxon>
        <taxon>Acetobacteraceae</taxon>
        <taxon>Gluconacetobacter</taxon>
    </lineage>
</organism>
<keyword evidence="2" id="KW-1185">Reference proteome</keyword>
<dbReference type="Proteomes" id="UP000577891">
    <property type="component" value="Unassembled WGS sequence"/>
</dbReference>
<gene>
    <name evidence="1" type="ORF">HLH35_05880</name>
</gene>
<dbReference type="AlphaFoldDB" id="A0A7W4IZ26"/>
<evidence type="ECO:0000313" key="2">
    <source>
        <dbReference type="Proteomes" id="UP000577891"/>
    </source>
</evidence>